<dbReference type="Proteomes" id="UP000031036">
    <property type="component" value="Unassembled WGS sequence"/>
</dbReference>
<evidence type="ECO:0000313" key="1">
    <source>
        <dbReference type="EMBL" id="KHN84225.1"/>
    </source>
</evidence>
<accession>A0A0B2VTD2</accession>
<sequence length="344" mass="39957">MNAEPLVQCIRMGQDKYGWIVRSQNASADYKYGLFAQTKHLYMLDALYKKRRNFVEELRTYSRRDIHLNGAGEGIIADFNFRTFIIVVRKGYLCHYLAFWDDGRFLEILHAFEYVYSSFDGATMPDKMQQVFAFSREGDRTVVLAVTKWGVFYRTYRTSPPRSKYTLNCIPLVFGESNATKKHAPRMIQLDISSRIKAADYRPYIDTVYIYAEDATYLILNVSGNKGILQKQAVEPIRITDSLLYTSTVYEDTAETIPWQIRHSRLLFPTKDGSQVVFDNRKSTLQFSYRFVAKTVDKRRIHGSECCTRSGYMVDNTHSTDTNEQIRRCQECKKWMTSPCGTSP</sequence>
<dbReference type="EMBL" id="JPKZ01001031">
    <property type="protein sequence ID" value="KHN84225.1"/>
    <property type="molecule type" value="Genomic_DNA"/>
</dbReference>
<gene>
    <name evidence="1" type="ORF">Tcan_14019</name>
</gene>
<name>A0A0B2VTD2_TOXCA</name>
<reference evidence="1 2" key="1">
    <citation type="submission" date="2014-11" db="EMBL/GenBank/DDBJ databases">
        <title>Genetic blueprint of the zoonotic pathogen Toxocara canis.</title>
        <authorList>
            <person name="Zhu X.-Q."/>
            <person name="Korhonen P.K."/>
            <person name="Cai H."/>
            <person name="Young N.D."/>
            <person name="Nejsum P."/>
            <person name="von Samson-Himmelstjerna G."/>
            <person name="Boag P.R."/>
            <person name="Tan P."/>
            <person name="Li Q."/>
            <person name="Min J."/>
            <person name="Yang Y."/>
            <person name="Wang X."/>
            <person name="Fang X."/>
            <person name="Hall R.S."/>
            <person name="Hofmann A."/>
            <person name="Sternberg P.W."/>
            <person name="Jex A.R."/>
            <person name="Gasser R.B."/>
        </authorList>
    </citation>
    <scope>NUCLEOTIDE SEQUENCE [LARGE SCALE GENOMIC DNA]</scope>
    <source>
        <strain evidence="1">PN_DK_2014</strain>
    </source>
</reference>
<dbReference type="AlphaFoldDB" id="A0A0B2VTD2"/>
<protein>
    <submittedName>
        <fullName evidence="1">Uncharacterized protein</fullName>
    </submittedName>
</protein>
<comment type="caution">
    <text evidence="1">The sequence shown here is derived from an EMBL/GenBank/DDBJ whole genome shotgun (WGS) entry which is preliminary data.</text>
</comment>
<evidence type="ECO:0000313" key="2">
    <source>
        <dbReference type="Proteomes" id="UP000031036"/>
    </source>
</evidence>
<keyword evidence="2" id="KW-1185">Reference proteome</keyword>
<organism evidence="1 2">
    <name type="scientific">Toxocara canis</name>
    <name type="common">Canine roundworm</name>
    <dbReference type="NCBI Taxonomy" id="6265"/>
    <lineage>
        <taxon>Eukaryota</taxon>
        <taxon>Metazoa</taxon>
        <taxon>Ecdysozoa</taxon>
        <taxon>Nematoda</taxon>
        <taxon>Chromadorea</taxon>
        <taxon>Rhabditida</taxon>
        <taxon>Spirurina</taxon>
        <taxon>Ascaridomorpha</taxon>
        <taxon>Ascaridoidea</taxon>
        <taxon>Toxocaridae</taxon>
        <taxon>Toxocara</taxon>
    </lineage>
</organism>
<proteinExistence type="predicted"/>